<dbReference type="InterPro" id="IPR011009">
    <property type="entry name" value="Kinase-like_dom_sf"/>
</dbReference>
<reference evidence="2 3" key="1">
    <citation type="submission" date="2020-06" db="EMBL/GenBank/DDBJ databases">
        <title>Actinomadura xiongansis sp. nov., isolated from soil of Baiyangdian.</title>
        <authorList>
            <person name="Zhang X."/>
        </authorList>
    </citation>
    <scope>NUCLEOTIDE SEQUENCE [LARGE SCALE GENOMIC DNA]</scope>
    <source>
        <strain evidence="2 3">HBUM206468</strain>
    </source>
</reference>
<dbReference type="Gene3D" id="1.20.1270.240">
    <property type="match status" value="1"/>
</dbReference>
<dbReference type="EMBL" id="JABVEC010000016">
    <property type="protein sequence ID" value="MBC6468067.1"/>
    <property type="molecule type" value="Genomic_DNA"/>
</dbReference>
<gene>
    <name evidence="2" type="ORF">HKK74_21585</name>
</gene>
<dbReference type="Gene3D" id="3.30.200.20">
    <property type="entry name" value="Phosphorylase Kinase, domain 1"/>
    <property type="match status" value="1"/>
</dbReference>
<dbReference type="Pfam" id="PF03881">
    <property type="entry name" value="Fructosamin_kin"/>
    <property type="match status" value="1"/>
</dbReference>
<name>A0ABR7LT93_9ACTN</name>
<comment type="similarity">
    <text evidence="1">Belongs to the fructosamine kinase family.</text>
</comment>
<protein>
    <submittedName>
        <fullName evidence="2">Fructosamine kinase family protein</fullName>
    </submittedName>
</protein>
<keyword evidence="1" id="KW-0808">Transferase</keyword>
<dbReference type="RefSeq" id="WP_187245065.1">
    <property type="nucleotide sequence ID" value="NZ_BAAAOK010000037.1"/>
</dbReference>
<dbReference type="Gene3D" id="1.10.510.10">
    <property type="entry name" value="Transferase(Phosphotransferase) domain 1"/>
    <property type="match status" value="1"/>
</dbReference>
<organism evidence="2 3">
    <name type="scientific">Actinomadura alba</name>
    <dbReference type="NCBI Taxonomy" id="406431"/>
    <lineage>
        <taxon>Bacteria</taxon>
        <taxon>Bacillati</taxon>
        <taxon>Actinomycetota</taxon>
        <taxon>Actinomycetes</taxon>
        <taxon>Streptosporangiales</taxon>
        <taxon>Thermomonosporaceae</taxon>
        <taxon>Actinomadura</taxon>
    </lineage>
</organism>
<evidence type="ECO:0000313" key="2">
    <source>
        <dbReference type="EMBL" id="MBC6468067.1"/>
    </source>
</evidence>
<accession>A0ABR7LT93</accession>
<proteinExistence type="inferred from homology"/>
<dbReference type="SUPFAM" id="SSF56112">
    <property type="entry name" value="Protein kinase-like (PK-like)"/>
    <property type="match status" value="1"/>
</dbReference>
<sequence length="287" mass="31023">MSADPRRLNRLNRLNRLLGAEVDRIVDLGGGHEWTLHRATLTDGREVFVKATERRSPVFEVEAAGLRWLGEADDGIVPPVLAVDDRTLVLPWLDGEAPGPSAAERFGRELAALHAAGAPSYGADRPGFIARLPLDNTPGDSWPQWYAERRIEPFLRLAAGDLAPSGVRLVEQVMGRIAELAGPAEPPSRIHGDLWSGNVLWSGGRGVLIDPAAHGGHRETDLAMLALFGAPRLDRIIAAYHEAAPLPDGWRERAPLHQLHPLLVHVALFGASYTSAALSAARAALTR</sequence>
<dbReference type="PANTHER" id="PTHR12149:SF8">
    <property type="entry name" value="PROTEIN-RIBULOSAMINE 3-KINASE"/>
    <property type="match status" value="1"/>
</dbReference>
<evidence type="ECO:0000256" key="1">
    <source>
        <dbReference type="PIRNR" id="PIRNR006221"/>
    </source>
</evidence>
<keyword evidence="1 2" id="KW-0418">Kinase</keyword>
<dbReference type="PIRSF" id="PIRSF006221">
    <property type="entry name" value="Ketosamine-3-kinase"/>
    <property type="match status" value="1"/>
</dbReference>
<dbReference type="GO" id="GO:0016301">
    <property type="term" value="F:kinase activity"/>
    <property type="evidence" value="ECO:0007669"/>
    <property type="project" value="UniProtKB-KW"/>
</dbReference>
<dbReference type="Proteomes" id="UP000805614">
    <property type="component" value="Unassembled WGS sequence"/>
</dbReference>
<keyword evidence="3" id="KW-1185">Reference proteome</keyword>
<evidence type="ECO:0000313" key="3">
    <source>
        <dbReference type="Proteomes" id="UP000805614"/>
    </source>
</evidence>
<dbReference type="PANTHER" id="PTHR12149">
    <property type="entry name" value="FRUCTOSAMINE 3 KINASE-RELATED PROTEIN"/>
    <property type="match status" value="1"/>
</dbReference>
<dbReference type="InterPro" id="IPR016477">
    <property type="entry name" value="Fructo-/Ketosamine-3-kinase"/>
</dbReference>
<comment type="caution">
    <text evidence="2">The sequence shown here is derived from an EMBL/GenBank/DDBJ whole genome shotgun (WGS) entry which is preliminary data.</text>
</comment>